<keyword evidence="1" id="KW-1133">Transmembrane helix</keyword>
<keyword evidence="1" id="KW-0812">Transmembrane</keyword>
<dbReference type="OrthoDB" id="6210861at2"/>
<dbReference type="Pfam" id="PF11067">
    <property type="entry name" value="DUF2868"/>
    <property type="match status" value="1"/>
</dbReference>
<feature type="transmembrane region" description="Helical" evidence="1">
    <location>
        <begin position="62"/>
        <end position="86"/>
    </location>
</feature>
<dbReference type="HOGENOM" id="CLU_044847_0_0_4"/>
<organism evidence="2 3">
    <name type="scientific">Taylorella asinigenitalis (strain MCE3)</name>
    <dbReference type="NCBI Taxonomy" id="1008459"/>
    <lineage>
        <taxon>Bacteria</taxon>
        <taxon>Pseudomonadati</taxon>
        <taxon>Pseudomonadota</taxon>
        <taxon>Betaproteobacteria</taxon>
        <taxon>Burkholderiales</taxon>
        <taxon>Alcaligenaceae</taxon>
        <taxon>Taylorella</taxon>
    </lineage>
</organism>
<name>G4QD09_TAYAM</name>
<reference evidence="2 3" key="2">
    <citation type="journal article" date="2012" name="PLoS ONE">
        <title>Genomic characterization of the taylorella genus.</title>
        <authorList>
            <person name="Hebert L."/>
            <person name="Moumen B."/>
            <person name="Pons N."/>
            <person name="Duquesne F."/>
            <person name="Breuil M.F."/>
            <person name="Goux D."/>
            <person name="Batto J.M."/>
            <person name="Laugier C."/>
            <person name="Renault P."/>
            <person name="Petry S."/>
        </authorList>
    </citation>
    <scope>NUCLEOTIDE SEQUENCE [LARGE SCALE GENOMIC DNA]</scope>
    <source>
        <strain evidence="2 3">MCE3</strain>
    </source>
</reference>
<dbReference type="STRING" id="1008459.TASI_0035"/>
<accession>G4QD09</accession>
<dbReference type="AlphaFoldDB" id="G4QD09"/>
<feature type="transmembrane region" description="Helical" evidence="1">
    <location>
        <begin position="251"/>
        <end position="278"/>
    </location>
</feature>
<proteinExistence type="predicted"/>
<evidence type="ECO:0008006" key="4">
    <source>
        <dbReference type="Google" id="ProtNLM"/>
    </source>
</evidence>
<keyword evidence="1" id="KW-0472">Membrane</keyword>
<gene>
    <name evidence="2" type="ordered locus">TASI_0035</name>
</gene>
<feature type="transmembrane region" description="Helical" evidence="1">
    <location>
        <begin position="174"/>
        <end position="192"/>
    </location>
</feature>
<dbReference type="KEGG" id="tas:TASI_0035"/>
<feature type="transmembrane region" description="Helical" evidence="1">
    <location>
        <begin position="98"/>
        <end position="122"/>
    </location>
</feature>
<sequence>MRFRDLWLVETISNTEDELGPFEDQQIVNSLRNEQISIDQKIIKRATKLAHRDKITQSMDKWAMFAKIALILLALIAIFSGVGLAYGSLGASRSSINVLSLFITLLGLHLISFIFWLFSLFFGKLNVTLLGRIWIWLSEKVSRSPNYVRSIHSFLTTINKAKATRWLFASVSHGFWLINLTITTIFIIILLATRSYTFNWETTILSSDSFANFVEFVGYIPSLLGFAMPSRDMILNSSNTISNLFADHETWSWWLIGQLTIWGILIRLIAFVLSFCMLRRKLRKAHIDMESGGIATLAKRLEFNAVHTYKPKDEHNRNYELENIRVSTNTIKHNLGRYAIVGIDLAPREVWPPFAPKDGISDAGILDGRTKKQKFLDSISEHPLEKVLIVLDGKQTPDRGIQYQIKNFSQYSGEISVFLLNSFDGTEISDRALVWKNILIELGISEKNIYLHESELNKWKTL</sequence>
<keyword evidence="3" id="KW-1185">Reference proteome</keyword>
<protein>
    <recommendedName>
        <fullName evidence="4">DUF2868 domain-containing protein</fullName>
    </recommendedName>
</protein>
<reference key="1">
    <citation type="submission" date="2011-09" db="EMBL/GenBank/DDBJ databases">
        <title>Genomic characterization of the Taylorella genus.</title>
        <authorList>
            <person name="Hebert L."/>
            <person name="Moumen B."/>
            <person name="Pons N."/>
            <person name="Duquesne F."/>
            <person name="Breuil M.-F."/>
            <person name="Goux D."/>
            <person name="Batto J.-M."/>
            <person name="Renault P."/>
            <person name="Laugier C."/>
            <person name="Petry S."/>
        </authorList>
    </citation>
    <scope>NUCLEOTIDE SEQUENCE</scope>
    <source>
        <strain>MCE3</strain>
    </source>
</reference>
<dbReference type="Proteomes" id="UP000009284">
    <property type="component" value="Chromosome"/>
</dbReference>
<evidence type="ECO:0000313" key="3">
    <source>
        <dbReference type="Proteomes" id="UP000009284"/>
    </source>
</evidence>
<dbReference type="InterPro" id="IPR021296">
    <property type="entry name" value="DUF2868"/>
</dbReference>
<dbReference type="RefSeq" id="WP_014110725.1">
    <property type="nucleotide sequence ID" value="NC_016043.1"/>
</dbReference>
<dbReference type="EMBL" id="CP003059">
    <property type="protein sequence ID" value="AEP35826.1"/>
    <property type="molecule type" value="Genomic_DNA"/>
</dbReference>
<evidence type="ECO:0000256" key="1">
    <source>
        <dbReference type="SAM" id="Phobius"/>
    </source>
</evidence>
<dbReference type="eggNOG" id="ENOG502Z9E3">
    <property type="taxonomic scope" value="Bacteria"/>
</dbReference>
<evidence type="ECO:0000313" key="2">
    <source>
        <dbReference type="EMBL" id="AEP35826.1"/>
    </source>
</evidence>